<dbReference type="PANTHER" id="PTHR11706:SF33">
    <property type="entry name" value="NATURAL RESISTANCE-ASSOCIATED MACROPHAGE PROTEIN 2"/>
    <property type="match status" value="1"/>
</dbReference>
<keyword evidence="2" id="KW-0813">Transport</keyword>
<evidence type="ECO:0000256" key="5">
    <source>
        <dbReference type="ARBA" id="ARBA00022989"/>
    </source>
</evidence>
<dbReference type="Proteomes" id="UP000029273">
    <property type="component" value="Unassembled WGS sequence"/>
</dbReference>
<keyword evidence="6 7" id="KW-0472">Membrane</keyword>
<proteinExistence type="predicted"/>
<feature type="transmembrane region" description="Helical" evidence="7">
    <location>
        <begin position="239"/>
        <end position="263"/>
    </location>
</feature>
<sequence>MNKPTDGASLTARVEPTRTPGRWRLAMMVFGPGLVVMLADTDVGSIITAAQSGAQWGYHLLPLQLLLIPILYVVQELTVRLGLITGKGHGELIRETFGQGWAWLSVSTLVVACVGALLTEFSGVASVGRLYGVPGSVSLSLAAGFLILVVWTGSYRRVERVAMLMGGFELAFFWVAARAHPDAESALAGIRHIPLNDTGYLYLVAANIGAVIMPWMVFYQQSAIADKGLRPQALRYARLDTAVGAVVTQLVMAAVLIAAAATLGTHPGGPPLDTVEEIADAMTPYLGAGAGRLIFSIGILGAGMVAAIVVSLAAAWGLGEVAGYRRSLQDSPQRAPWFYAVYSLVVAVGAVVVGLAHDLVALSVAVEVMNALLLPLVLGFLFLLGRHALPPEHRLRGGYAWLVAITIVLTSCLGLYGGLSWLFGGH</sequence>
<dbReference type="PANTHER" id="PTHR11706">
    <property type="entry name" value="SOLUTE CARRIER PROTEIN FAMILY 11 MEMBER"/>
    <property type="match status" value="1"/>
</dbReference>
<dbReference type="EMBL" id="JQSG02000001">
    <property type="protein sequence ID" value="OBS10870.1"/>
    <property type="molecule type" value="Genomic_DNA"/>
</dbReference>
<dbReference type="AlphaFoldDB" id="A0A1A6C8J5"/>
<evidence type="ECO:0000256" key="3">
    <source>
        <dbReference type="ARBA" id="ARBA00022692"/>
    </source>
</evidence>
<feature type="transmembrane region" description="Helical" evidence="7">
    <location>
        <begin position="368"/>
        <end position="389"/>
    </location>
</feature>
<comment type="subcellular location">
    <subcellularLocation>
        <location evidence="1">Membrane</location>
        <topology evidence="1">Multi-pass membrane protein</topology>
    </subcellularLocation>
</comment>
<protein>
    <submittedName>
        <fullName evidence="8">NRAMP family metal ion transporter</fullName>
    </submittedName>
</protein>
<keyword evidence="4" id="KW-0769">Symport</keyword>
<feature type="transmembrane region" description="Helical" evidence="7">
    <location>
        <begin position="100"/>
        <end position="118"/>
    </location>
</feature>
<keyword evidence="3 7" id="KW-0812">Transmembrane</keyword>
<evidence type="ECO:0000256" key="7">
    <source>
        <dbReference type="SAM" id="Phobius"/>
    </source>
</evidence>
<feature type="transmembrane region" description="Helical" evidence="7">
    <location>
        <begin position="59"/>
        <end position="79"/>
    </location>
</feature>
<evidence type="ECO:0000256" key="2">
    <source>
        <dbReference type="ARBA" id="ARBA00022448"/>
    </source>
</evidence>
<dbReference type="GO" id="GO:0034755">
    <property type="term" value="P:iron ion transmembrane transport"/>
    <property type="evidence" value="ECO:0007669"/>
    <property type="project" value="TreeGrafter"/>
</dbReference>
<dbReference type="Pfam" id="PF01566">
    <property type="entry name" value="Nramp"/>
    <property type="match status" value="1"/>
</dbReference>
<dbReference type="GO" id="GO:0005384">
    <property type="term" value="F:manganese ion transmembrane transporter activity"/>
    <property type="evidence" value="ECO:0007669"/>
    <property type="project" value="TreeGrafter"/>
</dbReference>
<evidence type="ECO:0000256" key="4">
    <source>
        <dbReference type="ARBA" id="ARBA00022847"/>
    </source>
</evidence>
<keyword evidence="9" id="KW-1185">Reference proteome</keyword>
<feature type="transmembrane region" description="Helical" evidence="7">
    <location>
        <begin position="293"/>
        <end position="316"/>
    </location>
</feature>
<organism evidence="8 9">
    <name type="scientific">Acidihalobacter prosperus</name>
    <dbReference type="NCBI Taxonomy" id="160660"/>
    <lineage>
        <taxon>Bacteria</taxon>
        <taxon>Pseudomonadati</taxon>
        <taxon>Pseudomonadota</taxon>
        <taxon>Gammaproteobacteria</taxon>
        <taxon>Chromatiales</taxon>
        <taxon>Ectothiorhodospiraceae</taxon>
        <taxon>Acidihalobacter</taxon>
    </lineage>
</organism>
<dbReference type="GO" id="GO:0005886">
    <property type="term" value="C:plasma membrane"/>
    <property type="evidence" value="ECO:0007669"/>
    <property type="project" value="TreeGrafter"/>
</dbReference>
<dbReference type="GO" id="GO:0015086">
    <property type="term" value="F:cadmium ion transmembrane transporter activity"/>
    <property type="evidence" value="ECO:0007669"/>
    <property type="project" value="TreeGrafter"/>
</dbReference>
<dbReference type="RefSeq" id="WP_201786922.1">
    <property type="nucleotide sequence ID" value="NZ_JQSG02000001.1"/>
</dbReference>
<feature type="transmembrane region" description="Helical" evidence="7">
    <location>
        <begin position="401"/>
        <end position="423"/>
    </location>
</feature>
<name>A0A1A6C8J5_9GAMM</name>
<accession>A0A1A6C8J5</accession>
<feature type="transmembrane region" description="Helical" evidence="7">
    <location>
        <begin position="21"/>
        <end position="39"/>
    </location>
</feature>
<evidence type="ECO:0000313" key="9">
    <source>
        <dbReference type="Proteomes" id="UP000029273"/>
    </source>
</evidence>
<feature type="transmembrane region" description="Helical" evidence="7">
    <location>
        <begin position="199"/>
        <end position="218"/>
    </location>
</feature>
<evidence type="ECO:0000256" key="1">
    <source>
        <dbReference type="ARBA" id="ARBA00004141"/>
    </source>
</evidence>
<dbReference type="STRING" id="160660.BJI67_08210"/>
<feature type="transmembrane region" description="Helical" evidence="7">
    <location>
        <begin position="161"/>
        <end position="179"/>
    </location>
</feature>
<feature type="transmembrane region" description="Helical" evidence="7">
    <location>
        <begin position="337"/>
        <end position="356"/>
    </location>
</feature>
<comment type="caution">
    <text evidence="8">The sequence shown here is derived from an EMBL/GenBank/DDBJ whole genome shotgun (WGS) entry which is preliminary data.</text>
</comment>
<dbReference type="GO" id="GO:0015293">
    <property type="term" value="F:symporter activity"/>
    <property type="evidence" value="ECO:0007669"/>
    <property type="project" value="UniProtKB-KW"/>
</dbReference>
<evidence type="ECO:0000313" key="8">
    <source>
        <dbReference type="EMBL" id="OBS10870.1"/>
    </source>
</evidence>
<reference evidence="8 9" key="1">
    <citation type="journal article" date="2014" name="Genome Announc.">
        <title>Draft Genome Sequence of the Iron-Oxidizing, Acidophilic, and Halotolerant 'Thiobacillus prosperus' Type Strain DSM 5130.</title>
        <authorList>
            <person name="Ossandon F.J."/>
            <person name="Cardenas J.P."/>
            <person name="Corbett M."/>
            <person name="Quatrini R."/>
            <person name="Holmes D.S."/>
            <person name="Watkin E."/>
        </authorList>
    </citation>
    <scope>NUCLEOTIDE SEQUENCE [LARGE SCALE GENOMIC DNA]</scope>
    <source>
        <strain evidence="8 9">DSM 5130</strain>
    </source>
</reference>
<evidence type="ECO:0000256" key="6">
    <source>
        <dbReference type="ARBA" id="ARBA00023136"/>
    </source>
</evidence>
<feature type="transmembrane region" description="Helical" evidence="7">
    <location>
        <begin position="130"/>
        <end position="149"/>
    </location>
</feature>
<gene>
    <name evidence="8" type="ORF">Thpro_020586</name>
</gene>
<dbReference type="InterPro" id="IPR001046">
    <property type="entry name" value="NRAMP_fam"/>
</dbReference>
<keyword evidence="5 7" id="KW-1133">Transmembrane helix</keyword>